<dbReference type="PROSITE" id="PS50943">
    <property type="entry name" value="HTH_CROC1"/>
    <property type="match status" value="1"/>
</dbReference>
<dbReference type="EMBL" id="BONU01000044">
    <property type="protein sequence ID" value="GIG76114.1"/>
    <property type="molecule type" value="Genomic_DNA"/>
</dbReference>
<dbReference type="Gene3D" id="1.10.260.40">
    <property type="entry name" value="lambda repressor-like DNA-binding domains"/>
    <property type="match status" value="1"/>
</dbReference>
<dbReference type="RefSeq" id="WP_168077841.1">
    <property type="nucleotide sequence ID" value="NZ_BAAAQJ010000030.1"/>
</dbReference>
<keyword evidence="1" id="KW-0238">DNA-binding</keyword>
<reference evidence="3" key="1">
    <citation type="submission" date="2021-01" db="EMBL/GenBank/DDBJ databases">
        <title>Whole genome shotgun sequence of Planosporangium flavigriseum NBRC 105377.</title>
        <authorList>
            <person name="Komaki H."/>
            <person name="Tamura T."/>
        </authorList>
    </citation>
    <scope>NUCLEOTIDE SEQUENCE</scope>
    <source>
        <strain evidence="3">NBRC 105377</strain>
    </source>
</reference>
<dbReference type="SMART" id="SM00530">
    <property type="entry name" value="HTH_XRE"/>
    <property type="match status" value="1"/>
</dbReference>
<feature type="domain" description="HTH cro/C1-type" evidence="2">
    <location>
        <begin position="12"/>
        <end position="67"/>
    </location>
</feature>
<dbReference type="SUPFAM" id="SSF48452">
    <property type="entry name" value="TPR-like"/>
    <property type="match status" value="1"/>
</dbReference>
<dbReference type="SUPFAM" id="SSF47413">
    <property type="entry name" value="lambda repressor-like DNA-binding domains"/>
    <property type="match status" value="1"/>
</dbReference>
<dbReference type="InterPro" id="IPR050807">
    <property type="entry name" value="TransReg_Diox_bact_type"/>
</dbReference>
<evidence type="ECO:0000256" key="1">
    <source>
        <dbReference type="ARBA" id="ARBA00023125"/>
    </source>
</evidence>
<dbReference type="InterPro" id="IPR010982">
    <property type="entry name" value="Lambda_DNA-bd_dom_sf"/>
</dbReference>
<comment type="caution">
    <text evidence="3">The sequence shown here is derived from an EMBL/GenBank/DDBJ whole genome shotgun (WGS) entry which is preliminary data.</text>
</comment>
<protein>
    <recommendedName>
        <fullName evidence="2">HTH cro/C1-type domain-containing protein</fullName>
    </recommendedName>
</protein>
<dbReference type="GO" id="GO:0003700">
    <property type="term" value="F:DNA-binding transcription factor activity"/>
    <property type="evidence" value="ECO:0007669"/>
    <property type="project" value="TreeGrafter"/>
</dbReference>
<dbReference type="GO" id="GO:0005829">
    <property type="term" value="C:cytosol"/>
    <property type="evidence" value="ECO:0007669"/>
    <property type="project" value="TreeGrafter"/>
</dbReference>
<organism evidence="3 4">
    <name type="scientific">Planosporangium flavigriseum</name>
    <dbReference type="NCBI Taxonomy" id="373681"/>
    <lineage>
        <taxon>Bacteria</taxon>
        <taxon>Bacillati</taxon>
        <taxon>Actinomycetota</taxon>
        <taxon>Actinomycetes</taxon>
        <taxon>Micromonosporales</taxon>
        <taxon>Micromonosporaceae</taxon>
        <taxon>Planosporangium</taxon>
    </lineage>
</organism>
<name>A0A8J3PP81_9ACTN</name>
<dbReference type="InterPro" id="IPR011990">
    <property type="entry name" value="TPR-like_helical_dom_sf"/>
</dbReference>
<dbReference type="PANTHER" id="PTHR46797">
    <property type="entry name" value="HTH-TYPE TRANSCRIPTIONAL REGULATOR"/>
    <property type="match status" value="1"/>
</dbReference>
<dbReference type="GO" id="GO:0003677">
    <property type="term" value="F:DNA binding"/>
    <property type="evidence" value="ECO:0007669"/>
    <property type="project" value="UniProtKB-KW"/>
</dbReference>
<dbReference type="InterPro" id="IPR001387">
    <property type="entry name" value="Cro/C1-type_HTH"/>
</dbReference>
<proteinExistence type="predicted"/>
<sequence>MNDQTVSIGDRLRNLRTERALTQEGLAERSSVSVDLIKKLEQGKRESARLTTLAALANALDVPLSHLMDKRPRLDDGGDRLVLGLRDALLSPTLLPGIDQDDSGDPTPLRDLEAAVRHAWGAYWAGEFNDLARTLPRLVAEARVTERSLGSQAAGLLAQAYQLTACLLVHLGRDDLAAVGAERALAVAGRGDDELQWATLYGTYGWVLLSQARYEEAERLAIRIAERIEPRFSSASEKHLTVWGGLVLWAMAAAVEGARGDAALDYISLARMGAARMDRDRHDYEVNFGPTQVAMQTTYAYSVLGEPDRALTAARDVHREDLYTISYGRHLLDVAQAHTNSRHDALAVDVLHEAQALAPVWFRHQVLARTLVAELRQRRARLSAGLRDLVQSLGAV</sequence>
<evidence type="ECO:0000313" key="4">
    <source>
        <dbReference type="Proteomes" id="UP000653674"/>
    </source>
</evidence>
<dbReference type="Proteomes" id="UP000653674">
    <property type="component" value="Unassembled WGS sequence"/>
</dbReference>
<evidence type="ECO:0000259" key="2">
    <source>
        <dbReference type="PROSITE" id="PS50943"/>
    </source>
</evidence>
<evidence type="ECO:0000313" key="3">
    <source>
        <dbReference type="EMBL" id="GIG76114.1"/>
    </source>
</evidence>
<dbReference type="CDD" id="cd00093">
    <property type="entry name" value="HTH_XRE"/>
    <property type="match status" value="1"/>
</dbReference>
<dbReference type="AlphaFoldDB" id="A0A8J3PP81"/>
<keyword evidence="4" id="KW-1185">Reference proteome</keyword>
<dbReference type="Pfam" id="PF13560">
    <property type="entry name" value="HTH_31"/>
    <property type="match status" value="1"/>
</dbReference>
<dbReference type="PANTHER" id="PTHR46797:SF1">
    <property type="entry name" value="METHYLPHOSPHONATE SYNTHASE"/>
    <property type="match status" value="1"/>
</dbReference>
<accession>A0A8J3PP81</accession>
<gene>
    <name evidence="3" type="ORF">Pfl04_45180</name>
</gene>